<dbReference type="GO" id="GO:0022857">
    <property type="term" value="F:transmembrane transporter activity"/>
    <property type="evidence" value="ECO:0007669"/>
    <property type="project" value="InterPro"/>
</dbReference>
<accession>A0A2H6K8Y9</accession>
<dbReference type="PROSITE" id="PS50850">
    <property type="entry name" value="MFS"/>
    <property type="match status" value="1"/>
</dbReference>
<dbReference type="RefSeq" id="XP_028865708.1">
    <property type="nucleotide sequence ID" value="XM_029009875.1"/>
</dbReference>
<dbReference type="OrthoDB" id="366767at2759"/>
<evidence type="ECO:0000313" key="5">
    <source>
        <dbReference type="Proteomes" id="UP000236319"/>
    </source>
</evidence>
<sequence length="121" mass="12849">MTKGTLDSASADAGASTTAKIEYKTLGKALYNLVSFFEGYDQQVLSMCMRAFELTLGFSQSQLSTLATVSTMSRMGCCLIWGLLADTLNSNLVLGAGLLVMGMASIVLSSASQYRSVSCKF</sequence>
<dbReference type="InterPro" id="IPR020846">
    <property type="entry name" value="MFS_dom"/>
</dbReference>
<reference evidence="4 5" key="1">
    <citation type="journal article" date="2017" name="BMC Genomics">
        <title>Whole-genome assembly of Babesia ovata and comparative genomics between closely related pathogens.</title>
        <authorList>
            <person name="Yamagishi J."/>
            <person name="Asada M."/>
            <person name="Hakimi H."/>
            <person name="Tanaka T.Q."/>
            <person name="Sugimoto C."/>
            <person name="Kawazu S."/>
        </authorList>
    </citation>
    <scope>NUCLEOTIDE SEQUENCE [LARGE SCALE GENOMIC DNA]</scope>
    <source>
        <strain evidence="4 5">Miyake</strain>
    </source>
</reference>
<evidence type="ECO:0000259" key="3">
    <source>
        <dbReference type="PROSITE" id="PS50850"/>
    </source>
</evidence>
<evidence type="ECO:0000256" key="1">
    <source>
        <dbReference type="ARBA" id="ARBA00004141"/>
    </source>
</evidence>
<name>A0A2H6K8Y9_9APIC</name>
<gene>
    <name evidence="4" type="ORF">BOVATA_009580</name>
</gene>
<feature type="transmembrane region" description="Helical" evidence="2">
    <location>
        <begin position="63"/>
        <end position="84"/>
    </location>
</feature>
<keyword evidence="2" id="KW-0472">Membrane</keyword>
<comment type="subcellular location">
    <subcellularLocation>
        <location evidence="1">Membrane</location>
        <topology evidence="1">Multi-pass membrane protein</topology>
    </subcellularLocation>
</comment>
<evidence type="ECO:0000256" key="2">
    <source>
        <dbReference type="SAM" id="Phobius"/>
    </source>
</evidence>
<protein>
    <submittedName>
        <fullName evidence="4">Major facilitator superfamily member protein</fullName>
    </submittedName>
</protein>
<dbReference type="SUPFAM" id="SSF103473">
    <property type="entry name" value="MFS general substrate transporter"/>
    <property type="match status" value="1"/>
</dbReference>
<dbReference type="Gene3D" id="1.20.1250.20">
    <property type="entry name" value="MFS general substrate transporter like domains"/>
    <property type="match status" value="1"/>
</dbReference>
<feature type="transmembrane region" description="Helical" evidence="2">
    <location>
        <begin position="90"/>
        <end position="111"/>
    </location>
</feature>
<dbReference type="GO" id="GO:0016020">
    <property type="term" value="C:membrane"/>
    <property type="evidence" value="ECO:0007669"/>
    <property type="project" value="UniProtKB-SubCell"/>
</dbReference>
<comment type="caution">
    <text evidence="4">The sequence shown here is derived from an EMBL/GenBank/DDBJ whole genome shotgun (WGS) entry which is preliminary data.</text>
</comment>
<evidence type="ECO:0000313" key="4">
    <source>
        <dbReference type="EMBL" id="GBE59465.1"/>
    </source>
</evidence>
<keyword evidence="2" id="KW-0812">Transmembrane</keyword>
<dbReference type="VEuPathDB" id="PiroplasmaDB:BOVATA_009580"/>
<organism evidence="4 5">
    <name type="scientific">Babesia ovata</name>
    <dbReference type="NCBI Taxonomy" id="189622"/>
    <lineage>
        <taxon>Eukaryota</taxon>
        <taxon>Sar</taxon>
        <taxon>Alveolata</taxon>
        <taxon>Apicomplexa</taxon>
        <taxon>Aconoidasida</taxon>
        <taxon>Piroplasmida</taxon>
        <taxon>Babesiidae</taxon>
        <taxon>Babesia</taxon>
    </lineage>
</organism>
<keyword evidence="5" id="KW-1185">Reference proteome</keyword>
<dbReference type="EMBL" id="BDSA01000001">
    <property type="protein sequence ID" value="GBE59465.1"/>
    <property type="molecule type" value="Genomic_DNA"/>
</dbReference>
<dbReference type="InterPro" id="IPR036259">
    <property type="entry name" value="MFS_trans_sf"/>
</dbReference>
<dbReference type="AlphaFoldDB" id="A0A2H6K8Y9"/>
<dbReference type="Proteomes" id="UP000236319">
    <property type="component" value="Unassembled WGS sequence"/>
</dbReference>
<feature type="domain" description="Major facilitator superfamily (MFS) profile" evidence="3">
    <location>
        <begin position="27"/>
        <end position="121"/>
    </location>
</feature>
<proteinExistence type="predicted"/>
<keyword evidence="2" id="KW-1133">Transmembrane helix</keyword>
<dbReference type="GeneID" id="39873235"/>